<evidence type="ECO:0000256" key="11">
    <source>
        <dbReference type="PIRSR" id="PIRSR606689-1"/>
    </source>
</evidence>
<dbReference type="PANTHER" id="PTHR31361:SF1">
    <property type="entry name" value="BETA-GLUCAN SYNTHESIS-ASSOCIATED PROTEIN KRE6-RELATED"/>
    <property type="match status" value="1"/>
</dbReference>
<comment type="subcellular location">
    <subcellularLocation>
        <location evidence="1">Membrane</location>
        <topology evidence="1">Single-pass type II membrane protein</topology>
    </subcellularLocation>
</comment>
<dbReference type="SUPFAM" id="SSF49899">
    <property type="entry name" value="Concanavalin A-like lectins/glucanases"/>
    <property type="match status" value="1"/>
</dbReference>
<organism evidence="15 16">
    <name type="scientific">Lentinula detonsa</name>
    <dbReference type="NCBI Taxonomy" id="2804962"/>
    <lineage>
        <taxon>Eukaryota</taxon>
        <taxon>Fungi</taxon>
        <taxon>Dikarya</taxon>
        <taxon>Basidiomycota</taxon>
        <taxon>Agaricomycotina</taxon>
        <taxon>Agaricomycetes</taxon>
        <taxon>Agaricomycetidae</taxon>
        <taxon>Agaricales</taxon>
        <taxon>Marasmiineae</taxon>
        <taxon>Omphalotaceae</taxon>
        <taxon>Lentinula</taxon>
    </lineage>
</organism>
<keyword evidence="10" id="KW-0961">Cell wall biogenesis/degradation</keyword>
<keyword evidence="12" id="KW-0479">Metal-binding</keyword>
<evidence type="ECO:0000256" key="2">
    <source>
        <dbReference type="ARBA" id="ARBA00010962"/>
    </source>
</evidence>
<keyword evidence="8" id="KW-0472">Membrane</keyword>
<keyword evidence="9" id="KW-0325">Glycoprotein</keyword>
<comment type="similarity">
    <text evidence="2">Belongs to the SKN1/KRE6 family.</text>
</comment>
<feature type="compositionally biased region" description="Basic and acidic residues" evidence="13">
    <location>
        <begin position="344"/>
        <end position="359"/>
    </location>
</feature>
<dbReference type="PANTHER" id="PTHR31361">
    <property type="entry name" value="BETA-GLUCAN SYNTHESIS-ASSOCIATED PROTEIN KRE6-RELATED"/>
    <property type="match status" value="1"/>
</dbReference>
<keyword evidence="3" id="KW-0812">Transmembrane</keyword>
<evidence type="ECO:0000256" key="8">
    <source>
        <dbReference type="ARBA" id="ARBA00023136"/>
    </source>
</evidence>
<dbReference type="SMART" id="SM00177">
    <property type="entry name" value="ARF"/>
    <property type="match status" value="1"/>
</dbReference>
<feature type="binding site" evidence="11">
    <location>
        <begin position="22"/>
        <end position="29"/>
    </location>
    <ligand>
        <name>GTP</name>
        <dbReference type="ChEBI" id="CHEBI:37565"/>
    </ligand>
</feature>
<dbReference type="GO" id="GO:0003924">
    <property type="term" value="F:GTPase activity"/>
    <property type="evidence" value="ECO:0007669"/>
    <property type="project" value="InterPro"/>
</dbReference>
<feature type="compositionally biased region" description="Polar residues" evidence="13">
    <location>
        <begin position="563"/>
        <end position="576"/>
    </location>
</feature>
<dbReference type="GO" id="GO:0006078">
    <property type="term" value="P:(1-&gt;6)-beta-D-glucan biosynthetic process"/>
    <property type="evidence" value="ECO:0007669"/>
    <property type="project" value="TreeGrafter"/>
</dbReference>
<dbReference type="Pfam" id="PF00025">
    <property type="entry name" value="Arf"/>
    <property type="match status" value="1"/>
</dbReference>
<evidence type="ECO:0000256" key="5">
    <source>
        <dbReference type="ARBA" id="ARBA00022968"/>
    </source>
</evidence>
<keyword evidence="7 11" id="KW-0342">GTP-binding</keyword>
<dbReference type="CDD" id="cd02180">
    <property type="entry name" value="GH16_fungal_KRE6_glucanase"/>
    <property type="match status" value="1"/>
</dbReference>
<keyword evidence="6" id="KW-1133">Transmembrane helix</keyword>
<feature type="compositionally biased region" description="Low complexity" evidence="13">
    <location>
        <begin position="385"/>
        <end position="404"/>
    </location>
</feature>
<feature type="binding site" evidence="12">
    <location>
        <position position="46"/>
    </location>
    <ligand>
        <name>Mg(2+)</name>
        <dbReference type="ChEBI" id="CHEBI:18420"/>
    </ligand>
</feature>
<dbReference type="EMBL" id="MU802243">
    <property type="protein sequence ID" value="KAJ3979970.1"/>
    <property type="molecule type" value="Genomic_DNA"/>
</dbReference>
<keyword evidence="12" id="KW-0460">Magnesium</keyword>
<dbReference type="FunFam" id="2.60.120.200:FF:000259">
    <property type="entry name" value="Chromosome 9, whole genome shotgun sequence"/>
    <property type="match status" value="1"/>
</dbReference>
<feature type="binding site" evidence="12">
    <location>
        <position position="29"/>
    </location>
    <ligand>
        <name>Mg(2+)</name>
        <dbReference type="ChEBI" id="CHEBI:18420"/>
    </ligand>
</feature>
<dbReference type="InterPro" id="IPR005629">
    <property type="entry name" value="Skn1/Kre6/Sbg1"/>
</dbReference>
<dbReference type="GO" id="GO:0046872">
    <property type="term" value="F:metal ion binding"/>
    <property type="evidence" value="ECO:0007669"/>
    <property type="project" value="UniProtKB-KW"/>
</dbReference>
<comment type="caution">
    <text evidence="15">The sequence shown here is derived from an EMBL/GenBank/DDBJ whole genome shotgun (WGS) entry which is preliminary data.</text>
</comment>
<feature type="compositionally biased region" description="Low complexity" evidence="13">
    <location>
        <begin position="550"/>
        <end position="562"/>
    </location>
</feature>
<protein>
    <submittedName>
        <fullName evidence="15">Beta-glucan synthesis-associated protein-domain-containing protein</fullName>
    </submittedName>
</protein>
<feature type="region of interest" description="Disordered" evidence="13">
    <location>
        <begin position="517"/>
        <end position="577"/>
    </location>
</feature>
<dbReference type="Gene3D" id="3.40.50.300">
    <property type="entry name" value="P-loop containing nucleotide triphosphate hydrolases"/>
    <property type="match status" value="1"/>
</dbReference>
<evidence type="ECO:0000256" key="4">
    <source>
        <dbReference type="ARBA" id="ARBA00022741"/>
    </source>
</evidence>
<evidence type="ECO:0000256" key="6">
    <source>
        <dbReference type="ARBA" id="ARBA00022989"/>
    </source>
</evidence>
<name>A0AA38PRK0_9AGAR</name>
<evidence type="ECO:0000256" key="1">
    <source>
        <dbReference type="ARBA" id="ARBA00004606"/>
    </source>
</evidence>
<dbReference type="GO" id="GO:0015926">
    <property type="term" value="F:glucosidase activity"/>
    <property type="evidence" value="ECO:0007669"/>
    <property type="project" value="TreeGrafter"/>
</dbReference>
<evidence type="ECO:0000259" key="14">
    <source>
        <dbReference type="PROSITE" id="PS51762"/>
    </source>
</evidence>
<dbReference type="GO" id="GO:0005525">
    <property type="term" value="F:GTP binding"/>
    <property type="evidence" value="ECO:0007669"/>
    <property type="project" value="UniProtKB-KW"/>
</dbReference>
<evidence type="ECO:0000313" key="16">
    <source>
        <dbReference type="Proteomes" id="UP001163850"/>
    </source>
</evidence>
<evidence type="ECO:0000256" key="3">
    <source>
        <dbReference type="ARBA" id="ARBA00022692"/>
    </source>
</evidence>
<gene>
    <name evidence="15" type="ORF">F5890DRAFT_1558148</name>
</gene>
<reference evidence="15" key="1">
    <citation type="submission" date="2022-08" db="EMBL/GenBank/DDBJ databases">
        <authorList>
            <consortium name="DOE Joint Genome Institute"/>
            <person name="Min B."/>
            <person name="Riley R."/>
            <person name="Sierra-Patev S."/>
            <person name="Naranjo-Ortiz M."/>
            <person name="Looney B."/>
            <person name="Konkel Z."/>
            <person name="Slot J.C."/>
            <person name="Sakamoto Y."/>
            <person name="Steenwyk J.L."/>
            <person name="Rokas A."/>
            <person name="Carro J."/>
            <person name="Camarero S."/>
            <person name="Ferreira P."/>
            <person name="Molpeceres G."/>
            <person name="Ruiz-Duenas F.J."/>
            <person name="Serrano A."/>
            <person name="Henrissat B."/>
            <person name="Drula E."/>
            <person name="Hughes K.W."/>
            <person name="Mata J.L."/>
            <person name="Ishikawa N.K."/>
            <person name="Vargas-Isla R."/>
            <person name="Ushijima S."/>
            <person name="Smith C.A."/>
            <person name="Ahrendt S."/>
            <person name="Andreopoulos W."/>
            <person name="He G."/>
            <person name="Labutti K."/>
            <person name="Lipzen A."/>
            <person name="Ng V."/>
            <person name="Sandor L."/>
            <person name="Barry K."/>
            <person name="Martinez A.T."/>
            <person name="Xiao Y."/>
            <person name="Gibbons J.G."/>
            <person name="Terashima K."/>
            <person name="Hibbett D.S."/>
            <person name="Grigoriev I.V."/>
        </authorList>
    </citation>
    <scope>NUCLEOTIDE SEQUENCE</scope>
    <source>
        <strain evidence="15">TFB7829</strain>
    </source>
</reference>
<dbReference type="GO" id="GO:0005789">
    <property type="term" value="C:endoplasmic reticulum membrane"/>
    <property type="evidence" value="ECO:0007669"/>
    <property type="project" value="TreeGrafter"/>
</dbReference>
<accession>A0AA38PRK0</accession>
<dbReference type="GO" id="GO:0005886">
    <property type="term" value="C:plasma membrane"/>
    <property type="evidence" value="ECO:0007669"/>
    <property type="project" value="TreeGrafter"/>
</dbReference>
<dbReference type="InterPro" id="IPR006689">
    <property type="entry name" value="Small_GTPase_ARF/SAR"/>
</dbReference>
<dbReference type="GO" id="GO:0031505">
    <property type="term" value="P:fungal-type cell wall organization"/>
    <property type="evidence" value="ECO:0007669"/>
    <property type="project" value="TreeGrafter"/>
</dbReference>
<dbReference type="Proteomes" id="UP001163850">
    <property type="component" value="Unassembled WGS sequence"/>
</dbReference>
<dbReference type="Pfam" id="PF03935">
    <property type="entry name" value="SKN1_KRE6_Sbg1"/>
    <property type="match status" value="1"/>
</dbReference>
<dbReference type="SUPFAM" id="SSF52540">
    <property type="entry name" value="P-loop containing nucleoside triphosphate hydrolases"/>
    <property type="match status" value="1"/>
</dbReference>
<feature type="region of interest" description="Disordered" evidence="13">
    <location>
        <begin position="344"/>
        <end position="410"/>
    </location>
</feature>
<evidence type="ECO:0000256" key="13">
    <source>
        <dbReference type="SAM" id="MobiDB-lite"/>
    </source>
</evidence>
<dbReference type="AlphaFoldDB" id="A0AA38PRK0"/>
<evidence type="ECO:0000256" key="12">
    <source>
        <dbReference type="PIRSR" id="PIRSR606689-2"/>
    </source>
</evidence>
<dbReference type="Gene3D" id="2.60.120.200">
    <property type="match status" value="2"/>
</dbReference>
<sequence length="1105" mass="122303">MLNHLLDRFYPNKFRYRIGLSGLDACGKTTLIHKLKYGEIIETVPTIGVVFTTANLNVPCSESILRCTVWEVGAPGCSPRSSRSLVKSVLTPSAAIVWLVDGRDRDRLVESVEELQEVVAPKGPNSLSMNAPILILATKQDLSNPIPLDEIQRKFIPAISGRKFAIFRVSLVQDNDNHSANLVPAFDWLLANLKNRPLIPDATGIPIPSTNSNSTQGIDVSGESLEKEKQLKLNEWISRAQSELTTEEDFLTQFHSINLPSWDHYTHIRLAYVILTTFGRQKGKDMIFTGIENYINQSSKTQTRSRTFHVTMTYFWIQIVHFGICRMLGGVAGAGATVEEVEEERKNKNKKELDEEKRSQFSTRDSIISDHDSSTVVESLRTLDTTTTTTTTMTVPTPSTSPNSEDTKNNEKNKKNQLFAQFILSNPFVAQGNLWEEYYSREVIMSPEAKEGMVFPDRKPLPSLISISRVVFNPVYNYFPSFIDNDFALLSVSGSCSMTHSGRRLYHSSAAAPVSLVRPNPNPNMESTRLVEKEKSPTRPKTKANNVYLTATTTATSSASTSEVQGKSQGFPQSWNPKLLVDQPEADDYLHNPQPRRRRSLSRGRGHIFTARGFANLGCLLTLGMGLLGLFVAYPVTQYYTSPHQTPIGNLGPGGINSTGQVPQLIGNFGLIDRETPQEAQSFPSYMDGSDWQLVFSDEFNTDGRTFYPGDDPYWEAGWTYEIHQQTGDLNWYDPSAITTRNGSLEITLSKQPSHGLDYQGGMLATWNKFCFTGAIVQASVSLPGMNNVSGLWPSIWTLGNLGRVGYGATLEGMWPYSYDTCDVGAVPDQIIDGKPAAANEQGPYKNASISGLPGQRLSRCTCPGEEHPGPKHADGTYVGRSAPEIDLFEAQVDGTTGCVSQSSQWAPFNNAYQFQNDSNGLTIDDTSITIENPYTGGPLQQATSYVTQTNQICYQLNEGCFSTYGIEYKPGYEADNAYITWISDDKKAWTLEAAGVGADPITNISARPISQEPMYLIANLGMSSSFSFLDLENLVFPAIMRVDWIRVYQPPNAINIGCDPAAYPTMDYIEANSIAYNNPNLTTWQSSISGYNKTFPKNSLIDNC</sequence>
<evidence type="ECO:0000256" key="7">
    <source>
        <dbReference type="ARBA" id="ARBA00023134"/>
    </source>
</evidence>
<dbReference type="InterPro" id="IPR013320">
    <property type="entry name" value="ConA-like_dom_sf"/>
</dbReference>
<evidence type="ECO:0000313" key="15">
    <source>
        <dbReference type="EMBL" id="KAJ3979970.1"/>
    </source>
</evidence>
<dbReference type="InterPro" id="IPR027417">
    <property type="entry name" value="P-loop_NTPase"/>
</dbReference>
<keyword evidence="5" id="KW-0735">Signal-anchor</keyword>
<keyword evidence="4 11" id="KW-0547">Nucleotide-binding</keyword>
<evidence type="ECO:0000256" key="9">
    <source>
        <dbReference type="ARBA" id="ARBA00023180"/>
    </source>
</evidence>
<evidence type="ECO:0000256" key="10">
    <source>
        <dbReference type="ARBA" id="ARBA00023316"/>
    </source>
</evidence>
<dbReference type="PROSITE" id="PS51762">
    <property type="entry name" value="GH16_2"/>
    <property type="match status" value="1"/>
</dbReference>
<dbReference type="InterPro" id="IPR000757">
    <property type="entry name" value="Beta-glucanase-like"/>
</dbReference>
<proteinExistence type="inferred from homology"/>
<feature type="domain" description="GH16" evidence="14">
    <location>
        <begin position="676"/>
        <end position="1054"/>
    </location>
</feature>
<dbReference type="PROSITE" id="PS51417">
    <property type="entry name" value="ARF"/>
    <property type="match status" value="1"/>
</dbReference>